<dbReference type="GO" id="GO:0006355">
    <property type="term" value="P:regulation of DNA-templated transcription"/>
    <property type="evidence" value="ECO:0007669"/>
    <property type="project" value="UniProtKB-UniRule"/>
</dbReference>
<name>A0AAD8WYQ0_LOLMU</name>
<reference evidence="9" key="1">
    <citation type="submission" date="2023-07" db="EMBL/GenBank/DDBJ databases">
        <title>A chromosome-level genome assembly of Lolium multiflorum.</title>
        <authorList>
            <person name="Chen Y."/>
            <person name="Copetti D."/>
            <person name="Kolliker R."/>
            <person name="Studer B."/>
        </authorList>
    </citation>
    <scope>NUCLEOTIDE SEQUENCE</scope>
    <source>
        <strain evidence="9">02402/16</strain>
        <tissue evidence="9">Leaf</tissue>
    </source>
</reference>
<feature type="region of interest" description="Disordered" evidence="7">
    <location>
        <begin position="150"/>
        <end position="172"/>
    </location>
</feature>
<dbReference type="PANTHER" id="PTHR31669:SF295">
    <property type="entry name" value="PROTEIN FAR1-RELATED SEQUENCE"/>
    <property type="match status" value="1"/>
</dbReference>
<comment type="function">
    <text evidence="6">Putative transcription activator involved in regulating light control of development.</text>
</comment>
<feature type="region of interest" description="Disordered" evidence="7">
    <location>
        <begin position="192"/>
        <end position="240"/>
    </location>
</feature>
<feature type="region of interest" description="Disordered" evidence="7">
    <location>
        <begin position="761"/>
        <end position="864"/>
    </location>
</feature>
<organism evidence="9 10">
    <name type="scientific">Lolium multiflorum</name>
    <name type="common">Italian ryegrass</name>
    <name type="synonym">Lolium perenne subsp. multiflorum</name>
    <dbReference type="NCBI Taxonomy" id="4521"/>
    <lineage>
        <taxon>Eukaryota</taxon>
        <taxon>Viridiplantae</taxon>
        <taxon>Streptophyta</taxon>
        <taxon>Embryophyta</taxon>
        <taxon>Tracheophyta</taxon>
        <taxon>Spermatophyta</taxon>
        <taxon>Magnoliopsida</taxon>
        <taxon>Liliopsida</taxon>
        <taxon>Poales</taxon>
        <taxon>Poaceae</taxon>
        <taxon>BOP clade</taxon>
        <taxon>Pooideae</taxon>
        <taxon>Poodae</taxon>
        <taxon>Poeae</taxon>
        <taxon>Poeae Chloroplast Group 2 (Poeae type)</taxon>
        <taxon>Loliodinae</taxon>
        <taxon>Loliinae</taxon>
        <taxon>Lolium</taxon>
    </lineage>
</organism>
<keyword evidence="2 6" id="KW-0479">Metal-binding</keyword>
<evidence type="ECO:0000256" key="4">
    <source>
        <dbReference type="ARBA" id="ARBA00022833"/>
    </source>
</evidence>
<dbReference type="InterPro" id="IPR007527">
    <property type="entry name" value="Znf_SWIM"/>
</dbReference>
<dbReference type="Pfam" id="PF03101">
    <property type="entry name" value="FAR1"/>
    <property type="match status" value="1"/>
</dbReference>
<evidence type="ECO:0000256" key="2">
    <source>
        <dbReference type="ARBA" id="ARBA00022723"/>
    </source>
</evidence>
<comment type="similarity">
    <text evidence="1 6">Belongs to the FHY3/FAR1 family.</text>
</comment>
<feature type="compositionally biased region" description="Low complexity" evidence="7">
    <location>
        <begin position="787"/>
        <end position="799"/>
    </location>
</feature>
<keyword evidence="6" id="KW-0539">Nucleus</keyword>
<feature type="compositionally biased region" description="Basic and acidic residues" evidence="7">
    <location>
        <begin position="822"/>
        <end position="859"/>
    </location>
</feature>
<dbReference type="InterPro" id="IPR006564">
    <property type="entry name" value="Znf_PMZ"/>
</dbReference>
<proteinExistence type="inferred from homology"/>
<evidence type="ECO:0000256" key="5">
    <source>
        <dbReference type="PROSITE-ProRule" id="PRU00325"/>
    </source>
</evidence>
<dbReference type="SMART" id="SM00575">
    <property type="entry name" value="ZnF_PMZ"/>
    <property type="match status" value="1"/>
</dbReference>
<feature type="compositionally biased region" description="Low complexity" evidence="7">
    <location>
        <begin position="270"/>
        <end position="281"/>
    </location>
</feature>
<keyword evidence="4 6" id="KW-0862">Zinc</keyword>
<dbReference type="PANTHER" id="PTHR31669">
    <property type="entry name" value="PROTEIN FAR1-RELATED SEQUENCE 10-RELATED"/>
    <property type="match status" value="1"/>
</dbReference>
<comment type="caution">
    <text evidence="9">The sequence shown here is derived from an EMBL/GenBank/DDBJ whole genome shotgun (WGS) entry which is preliminary data.</text>
</comment>
<keyword evidence="10" id="KW-1185">Reference proteome</keyword>
<keyword evidence="3 5" id="KW-0863">Zinc-finger</keyword>
<feature type="compositionally biased region" description="Basic and acidic residues" evidence="7">
    <location>
        <begin position="767"/>
        <end position="786"/>
    </location>
</feature>
<dbReference type="GO" id="GO:0008270">
    <property type="term" value="F:zinc ion binding"/>
    <property type="evidence" value="ECO:0007669"/>
    <property type="project" value="UniProtKB-UniRule"/>
</dbReference>
<dbReference type="GO" id="GO:0005634">
    <property type="term" value="C:nucleus"/>
    <property type="evidence" value="ECO:0007669"/>
    <property type="project" value="UniProtKB-SubCell"/>
</dbReference>
<dbReference type="InterPro" id="IPR004330">
    <property type="entry name" value="FAR1_DNA_bnd_dom"/>
</dbReference>
<feature type="domain" description="SWIM-type" evidence="8">
    <location>
        <begin position="640"/>
        <end position="676"/>
    </location>
</feature>
<evidence type="ECO:0000313" key="10">
    <source>
        <dbReference type="Proteomes" id="UP001231189"/>
    </source>
</evidence>
<evidence type="ECO:0000256" key="3">
    <source>
        <dbReference type="ARBA" id="ARBA00022771"/>
    </source>
</evidence>
<dbReference type="AlphaFoldDB" id="A0AAD8WYQ0"/>
<sequence>MAMKSPPEMNPLSGAGGDLLNLPRWDSRRRRLWKVFRIVALGTGGFATEAICRRKGRSRGGTRAHTIGRRGQGLGRAARGVATSWPHFDSPSVFWKLHAKIGPWALISSNSENISLLGFLKPKTAENSNWLFGILLIEIRTSFGLGRGWSSRDAAATPPAETARDWPATNKAEKGASMAHLLRSVLYPNGEPSRAAQVGSSSSSNPDLGRRFPTGSSSGGAGVQSAQPNRSTYNNPPVYFTQDPEVEEAAPSVFVADSILRGFDLNNAAPETSSAPESSAAGKFVPGPHSGQAGSAASVAQDYDEEILSQPMVPYVGLTFDDIEEAKEVYNNYAYKLGFGTHIGNTKYSTARHAPKGTILSRVFECVHAGKPFDGTAKTARSNSEGFVATDMSSFSAQKSKGKQAKEQMDVKDTRQRNIVLRHDCKAHMVVGMRAGVWTVTVFNAEHTHPMVSMVGRRRFYRSHRKVPEEDFQLLQTLHNQNISTSKIMGALADVRGGDVRGLPYVKRDVSNIRTMLREAVTLRDVSLTVEYFERRKAENPNFFYATQLDENNAVRALFWVDGRTRSLYHKYKDCVFFDTTFCTNRWSIEKQAVLFYTREVFDRFQKMLQMSTGFYPLRTELEELCFDLVPNPGLDVRTYRVQVGLEEETYTCGCNQFEMCGLICPHIIRVIVHMNVRSIPEKYMLHRWSMAATTPVPDPGSTGGKFGVPVNNTLKYNSLCRKLNSLAADSCIADDTYAIVLDMVDEAKKVVAAMHRARIAGQQGQGEEHGDATDPRSSNVHHEQQQHGSNLNQQQQEQPVAHETPSNSNLRNPTRVKPKGRPKEKEQRRKPLVELRDEANKKRKKKAEEPKVMKEPKPKRQYRKKKCPFCNEEGHTLKECEYMVLAKQFKDAKDSQPEKTV</sequence>
<dbReference type="PROSITE" id="PS50966">
    <property type="entry name" value="ZF_SWIM"/>
    <property type="match status" value="1"/>
</dbReference>
<protein>
    <recommendedName>
        <fullName evidence="6">Protein FAR1-RELATED SEQUENCE</fullName>
    </recommendedName>
</protein>
<gene>
    <name evidence="9" type="ORF">QYE76_046815</name>
</gene>
<evidence type="ECO:0000313" key="9">
    <source>
        <dbReference type="EMBL" id="KAK1685967.1"/>
    </source>
</evidence>
<evidence type="ECO:0000256" key="6">
    <source>
        <dbReference type="RuleBase" id="RU367018"/>
    </source>
</evidence>
<evidence type="ECO:0000259" key="8">
    <source>
        <dbReference type="PROSITE" id="PS50966"/>
    </source>
</evidence>
<accession>A0AAD8WYQ0</accession>
<dbReference type="Proteomes" id="UP001231189">
    <property type="component" value="Unassembled WGS sequence"/>
</dbReference>
<comment type="subcellular location">
    <subcellularLocation>
        <location evidence="6">Nucleus</location>
    </subcellularLocation>
</comment>
<dbReference type="EMBL" id="JAUUTY010000002">
    <property type="protein sequence ID" value="KAK1685967.1"/>
    <property type="molecule type" value="Genomic_DNA"/>
</dbReference>
<feature type="region of interest" description="Disordered" evidence="7">
    <location>
        <begin position="270"/>
        <end position="296"/>
    </location>
</feature>
<dbReference type="Pfam" id="PF04434">
    <property type="entry name" value="SWIM"/>
    <property type="match status" value="1"/>
</dbReference>
<evidence type="ECO:0000256" key="7">
    <source>
        <dbReference type="SAM" id="MobiDB-lite"/>
    </source>
</evidence>
<evidence type="ECO:0000256" key="1">
    <source>
        <dbReference type="ARBA" id="ARBA00005889"/>
    </source>
</evidence>
<dbReference type="InterPro" id="IPR031052">
    <property type="entry name" value="FHY3/FAR1"/>
</dbReference>